<accession>A0ABU9LN38</accession>
<dbReference type="PANTHER" id="PTHR18964">
    <property type="entry name" value="ROK (REPRESSOR, ORF, KINASE) FAMILY"/>
    <property type="match status" value="1"/>
</dbReference>
<proteinExistence type="inferred from homology"/>
<evidence type="ECO:0000313" key="3">
    <source>
        <dbReference type="Proteomes" id="UP001398420"/>
    </source>
</evidence>
<protein>
    <submittedName>
        <fullName evidence="2">ROK family protein</fullName>
    </submittedName>
</protein>
<sequence length="295" mass="31889">MRIVVADIGGTTIKVAIVNEEGVLTQYTEYDTESKKGGAYLVQKLMNILKGFLPFEAIGISTAGQVDTKTGTITYANDNIPAYTGMKLQELLEKAFHVPVKVENDVNAAALGELHYGAGKEQTAFLCLTYGTGVGGAIIMDSKLYRGANGVAAEFGHIIVHPNGRNCNCGLKGCYEQYASTTALIRQVQAVDSSYQNGRQVFEALKQENKKIESVLSQWMDEIVLGLVSLIHCFNPSVIIVGGGVMEQSQVVEEITRRVRKQVIHSFSNVTIKQAVLGNRAGLLGAASLHIRHDG</sequence>
<comment type="similarity">
    <text evidence="1">Belongs to the ROK (NagC/XylR) family.</text>
</comment>
<dbReference type="Proteomes" id="UP001398420">
    <property type="component" value="Unassembled WGS sequence"/>
</dbReference>
<evidence type="ECO:0000256" key="1">
    <source>
        <dbReference type="ARBA" id="ARBA00006479"/>
    </source>
</evidence>
<dbReference type="Gene3D" id="3.30.420.40">
    <property type="match status" value="2"/>
</dbReference>
<name>A0ABU9LN38_9BACL</name>
<comment type="caution">
    <text evidence="2">The sequence shown here is derived from an EMBL/GenBank/DDBJ whole genome shotgun (WGS) entry which is preliminary data.</text>
</comment>
<keyword evidence="3" id="KW-1185">Reference proteome</keyword>
<dbReference type="SUPFAM" id="SSF53067">
    <property type="entry name" value="Actin-like ATPase domain"/>
    <property type="match status" value="1"/>
</dbReference>
<gene>
    <name evidence="2" type="ORF">AAF454_11940</name>
</gene>
<dbReference type="InterPro" id="IPR000600">
    <property type="entry name" value="ROK"/>
</dbReference>
<reference evidence="2 3" key="1">
    <citation type="submission" date="2024-04" db="EMBL/GenBank/DDBJ databases">
        <authorList>
            <person name="Wu Y.S."/>
            <person name="Zhang L."/>
        </authorList>
    </citation>
    <scope>NUCLEOTIDE SEQUENCE [LARGE SCALE GENOMIC DNA]</scope>
    <source>
        <strain evidence="2 3">KG-01</strain>
    </source>
</reference>
<dbReference type="CDD" id="cd24068">
    <property type="entry name" value="ASKHA_NBD_ROK_FnNanK-like"/>
    <property type="match status" value="1"/>
</dbReference>
<dbReference type="InterPro" id="IPR043129">
    <property type="entry name" value="ATPase_NBD"/>
</dbReference>
<evidence type="ECO:0000313" key="2">
    <source>
        <dbReference type="EMBL" id="MEL5989116.1"/>
    </source>
</evidence>
<dbReference type="RefSeq" id="WP_342303093.1">
    <property type="nucleotide sequence ID" value="NZ_JBCEWA010000009.1"/>
</dbReference>
<dbReference type="PANTHER" id="PTHR18964:SF165">
    <property type="entry name" value="BETA-GLUCOSIDE KINASE"/>
    <property type="match status" value="1"/>
</dbReference>
<dbReference type="EMBL" id="JBCEWA010000009">
    <property type="protein sequence ID" value="MEL5989116.1"/>
    <property type="molecule type" value="Genomic_DNA"/>
</dbReference>
<dbReference type="Pfam" id="PF00480">
    <property type="entry name" value="ROK"/>
    <property type="match status" value="1"/>
</dbReference>
<organism evidence="2 3">
    <name type="scientific">Kurthia gibsonii</name>
    <dbReference type="NCBI Taxonomy" id="33946"/>
    <lineage>
        <taxon>Bacteria</taxon>
        <taxon>Bacillati</taxon>
        <taxon>Bacillota</taxon>
        <taxon>Bacilli</taxon>
        <taxon>Bacillales</taxon>
        <taxon>Caryophanaceae</taxon>
        <taxon>Kurthia</taxon>
    </lineage>
</organism>